<dbReference type="KEGG" id="mmt:Metme_2232"/>
<sequence length="31" mass="3394">MASGLFLHKLGDALGIIIRAIAMRLRADTIR</sequence>
<dbReference type="HOGENOM" id="CLU_3397404_0_0_6"/>
<dbReference type="STRING" id="857087.Metme_2232"/>
<reference evidence="2" key="3">
    <citation type="submission" date="2011-05" db="EMBL/GenBank/DDBJ databases">
        <title>Complete sequence of Methylomonas methanica MC09.</title>
        <authorList>
            <consortium name="US DOE Joint Genome Institute"/>
            <person name="Lucas S."/>
            <person name="Han J."/>
            <person name="Lapidus A."/>
            <person name="Cheng J.-F."/>
            <person name="Goodwin L."/>
            <person name="Pitluck S."/>
            <person name="Peters L."/>
            <person name="Mikhailova N."/>
            <person name="Teshima H."/>
            <person name="Han C."/>
            <person name="Tapia R."/>
            <person name="Land M."/>
            <person name="Hauser L."/>
            <person name="Kyrpides N."/>
            <person name="Ivanova N."/>
            <person name="Pagani I."/>
            <person name="Stein L."/>
            <person name="Woyke T."/>
        </authorList>
    </citation>
    <scope>NUCLEOTIDE SEQUENCE [LARGE SCALE GENOMIC DNA]</scope>
    <source>
        <strain evidence="2">MC09</strain>
    </source>
</reference>
<gene>
    <name evidence="1" type="ordered locus">Metme_2232</name>
</gene>
<protein>
    <submittedName>
        <fullName evidence="1">Uncharacterized protein</fullName>
    </submittedName>
</protein>
<dbReference type="EMBL" id="CP002738">
    <property type="protein sequence ID" value="AEG00636.1"/>
    <property type="molecule type" value="Genomic_DNA"/>
</dbReference>
<organism evidence="1 2">
    <name type="scientific">Methylomonas methanica (strain DSM 25384 / MC09)</name>
    <dbReference type="NCBI Taxonomy" id="857087"/>
    <lineage>
        <taxon>Bacteria</taxon>
        <taxon>Pseudomonadati</taxon>
        <taxon>Pseudomonadota</taxon>
        <taxon>Gammaproteobacteria</taxon>
        <taxon>Methylococcales</taxon>
        <taxon>Methylococcaceae</taxon>
        <taxon>Methylomonas</taxon>
    </lineage>
</organism>
<accession>G0A7G6</accession>
<proteinExistence type="predicted"/>
<dbReference type="AlphaFoldDB" id="G0A7G6"/>
<name>G0A7G6_METMM</name>
<reference evidence="1 2" key="1">
    <citation type="journal article" date="2011" name="J. Bacteriol.">
        <title>Complete Genome Sequence of the Aerobic Marine Methanotroph Methylomonas methanica MC09.</title>
        <authorList>
            <person name="Boden R."/>
            <person name="Cunliffe M."/>
            <person name="Scanlan J."/>
            <person name="Moussard H."/>
            <person name="Kits K.D."/>
            <person name="Klotz M.G."/>
            <person name="Jetten M.S."/>
            <person name="Vuilleumier S."/>
            <person name="Han J."/>
            <person name="Peters L."/>
            <person name="Mikhailova N."/>
            <person name="Teshima H."/>
            <person name="Tapia R."/>
            <person name="Kyrpides N."/>
            <person name="Ivanova N."/>
            <person name="Pagani I."/>
            <person name="Cheng J.F."/>
            <person name="Goodwin L."/>
            <person name="Han C."/>
            <person name="Hauser L."/>
            <person name="Land M.L."/>
            <person name="Lapidus A."/>
            <person name="Lucas S."/>
            <person name="Pitluck S."/>
            <person name="Woyke T."/>
            <person name="Stein L."/>
            <person name="Murrell J.C."/>
        </authorList>
    </citation>
    <scope>NUCLEOTIDE SEQUENCE [LARGE SCALE GENOMIC DNA]</scope>
    <source>
        <strain evidence="1 2">MC09</strain>
    </source>
</reference>
<evidence type="ECO:0000313" key="2">
    <source>
        <dbReference type="Proteomes" id="UP000008888"/>
    </source>
</evidence>
<reference key="2">
    <citation type="submission" date="2011-05" db="EMBL/GenBank/DDBJ databases">
        <title>Complete genome sequence of the aerobic marine methanotroph Methylomonas methanica MC09.</title>
        <authorList>
            <person name="Boden R."/>
            <person name="Cunliffe M."/>
            <person name="Scanlan J."/>
            <person name="Moussard H."/>
            <person name="Kits K.D."/>
            <person name="Klotz M."/>
            <person name="Jetten M."/>
            <person name="Vuilleumier S."/>
            <person name="Han J."/>
            <person name="Peters L."/>
            <person name="Mikhailova N."/>
            <person name="Teshima H."/>
            <person name="Tapia R."/>
            <person name="Kyrpides N."/>
            <person name="Ivanova N."/>
            <person name="Pagani I."/>
            <person name="Cheng J.-F."/>
            <person name="Goodwin L."/>
            <person name="Han C."/>
            <person name="Hauser L."/>
            <person name="Land M."/>
            <person name="Lapidus A."/>
            <person name="Lucas S."/>
            <person name="Pitluck S."/>
            <person name="Woyke T."/>
            <person name="Stein L.Y."/>
            <person name="Murrell C."/>
        </authorList>
    </citation>
    <scope>NUCLEOTIDE SEQUENCE</scope>
    <source>
        <strain>MC09</strain>
    </source>
</reference>
<evidence type="ECO:0000313" key="1">
    <source>
        <dbReference type="EMBL" id="AEG00636.1"/>
    </source>
</evidence>
<dbReference type="Proteomes" id="UP000008888">
    <property type="component" value="Chromosome"/>
</dbReference>
<keyword evidence="2" id="KW-1185">Reference proteome</keyword>